<evidence type="ECO:0000259" key="13">
    <source>
        <dbReference type="PROSITE" id="PS51485"/>
    </source>
</evidence>
<reference evidence="14 15" key="1">
    <citation type="submission" date="2024-03" db="EMBL/GenBank/DDBJ databases">
        <authorList>
            <person name="Gkanogiannis A."/>
            <person name="Becerra Lopez-Lavalle L."/>
        </authorList>
    </citation>
    <scope>NUCLEOTIDE SEQUENCE [LARGE SCALE GENOMIC DNA]</scope>
</reference>
<organism evidence="14 15">
    <name type="scientific">Citrullus colocynthis</name>
    <name type="common">colocynth</name>
    <dbReference type="NCBI Taxonomy" id="252529"/>
    <lineage>
        <taxon>Eukaryota</taxon>
        <taxon>Viridiplantae</taxon>
        <taxon>Streptophyta</taxon>
        <taxon>Embryophyta</taxon>
        <taxon>Tracheophyta</taxon>
        <taxon>Spermatophyta</taxon>
        <taxon>Magnoliopsida</taxon>
        <taxon>eudicotyledons</taxon>
        <taxon>Gunneridae</taxon>
        <taxon>Pentapetalae</taxon>
        <taxon>rosids</taxon>
        <taxon>fabids</taxon>
        <taxon>Cucurbitales</taxon>
        <taxon>Cucurbitaceae</taxon>
        <taxon>Benincaseae</taxon>
        <taxon>Citrullus</taxon>
    </lineage>
</organism>
<feature type="compositionally biased region" description="Pro residues" evidence="10">
    <location>
        <begin position="140"/>
        <end position="152"/>
    </location>
</feature>
<dbReference type="PANTHER" id="PTHR33021:SF509">
    <property type="entry name" value="PHYTOCYANIN DOMAIN-CONTAINING PROTEIN"/>
    <property type="match status" value="1"/>
</dbReference>
<protein>
    <recommendedName>
        <fullName evidence="13">Phytocyanin domain-containing protein</fullName>
    </recommendedName>
</protein>
<evidence type="ECO:0000256" key="3">
    <source>
        <dbReference type="ARBA" id="ARBA00022622"/>
    </source>
</evidence>
<dbReference type="PANTHER" id="PTHR33021">
    <property type="entry name" value="BLUE COPPER PROTEIN"/>
    <property type="match status" value="1"/>
</dbReference>
<gene>
    <name evidence="14" type="ORF">CITCOLO1_LOCUS6525</name>
</gene>
<name>A0ABP0Y2V9_9ROSI</name>
<keyword evidence="15" id="KW-1185">Reference proteome</keyword>
<evidence type="ECO:0000313" key="14">
    <source>
        <dbReference type="EMBL" id="CAK9314758.1"/>
    </source>
</evidence>
<dbReference type="EMBL" id="OZ021736">
    <property type="protein sequence ID" value="CAK9314758.1"/>
    <property type="molecule type" value="Genomic_DNA"/>
</dbReference>
<evidence type="ECO:0000256" key="4">
    <source>
        <dbReference type="ARBA" id="ARBA00022729"/>
    </source>
</evidence>
<keyword evidence="6" id="KW-1015">Disulfide bond</keyword>
<keyword evidence="4 12" id="KW-0732">Signal</keyword>
<evidence type="ECO:0000313" key="15">
    <source>
        <dbReference type="Proteomes" id="UP001642487"/>
    </source>
</evidence>
<dbReference type="InterPro" id="IPR003245">
    <property type="entry name" value="Phytocyanin_dom"/>
</dbReference>
<keyword evidence="11" id="KW-0812">Transmembrane</keyword>
<dbReference type="Proteomes" id="UP001642487">
    <property type="component" value="Chromosome 2"/>
</dbReference>
<evidence type="ECO:0000256" key="12">
    <source>
        <dbReference type="SAM" id="SignalP"/>
    </source>
</evidence>
<evidence type="ECO:0000256" key="2">
    <source>
        <dbReference type="ARBA" id="ARBA00022475"/>
    </source>
</evidence>
<comment type="subcellular location">
    <subcellularLocation>
        <location evidence="1">Cell membrane</location>
        <topology evidence="1">Lipid-anchor</topology>
        <topology evidence="1">GPI-anchor</topology>
    </subcellularLocation>
</comment>
<feature type="domain" description="Phytocyanin" evidence="13">
    <location>
        <begin position="25"/>
        <end position="127"/>
    </location>
</feature>
<dbReference type="InterPro" id="IPR039391">
    <property type="entry name" value="Phytocyanin-like"/>
</dbReference>
<feature type="signal peptide" evidence="12">
    <location>
        <begin position="1"/>
        <end position="24"/>
    </location>
</feature>
<proteinExistence type="inferred from homology"/>
<sequence length="205" mass="22113">MGFRSLFVGFVGVMALAMVCSCEARKFYVGGKEGWGLNPSENFNHWAERNRFQVNDTLYFKYKNETDSVLVVSKEDYFSCNTKNPVISLKDDGESIFKFGHSGPFYFISGNADCCQKGQKLIVVVLAVRHNKHHHAQPPHSSPSPAAPPSPSQSPTAESPEKSDGGSTAPAPAKNSAFGGGVTYSLLGVGMINAVLLSSFLVGLF</sequence>
<feature type="transmembrane region" description="Helical" evidence="11">
    <location>
        <begin position="184"/>
        <end position="204"/>
    </location>
</feature>
<feature type="region of interest" description="Disordered" evidence="10">
    <location>
        <begin position="133"/>
        <end position="173"/>
    </location>
</feature>
<dbReference type="CDD" id="cd11019">
    <property type="entry name" value="OsENODL1_like"/>
    <property type="match status" value="1"/>
</dbReference>
<evidence type="ECO:0000256" key="8">
    <source>
        <dbReference type="ARBA" id="ARBA00023288"/>
    </source>
</evidence>
<keyword evidence="7" id="KW-0325">Glycoprotein</keyword>
<keyword evidence="8" id="KW-0449">Lipoprotein</keyword>
<dbReference type="PROSITE" id="PS51257">
    <property type="entry name" value="PROKAR_LIPOPROTEIN"/>
    <property type="match status" value="1"/>
</dbReference>
<dbReference type="PROSITE" id="PS51485">
    <property type="entry name" value="PHYTOCYANIN"/>
    <property type="match status" value="1"/>
</dbReference>
<evidence type="ECO:0000256" key="6">
    <source>
        <dbReference type="ARBA" id="ARBA00023157"/>
    </source>
</evidence>
<accession>A0ABP0Y2V9</accession>
<comment type="similarity">
    <text evidence="9">Belongs to the early nodulin-like (ENODL) family.</text>
</comment>
<keyword evidence="11" id="KW-1133">Transmembrane helix</keyword>
<dbReference type="Gene3D" id="2.60.40.420">
    <property type="entry name" value="Cupredoxins - blue copper proteins"/>
    <property type="match status" value="1"/>
</dbReference>
<evidence type="ECO:0000256" key="9">
    <source>
        <dbReference type="ARBA" id="ARBA00035011"/>
    </source>
</evidence>
<keyword evidence="2" id="KW-1003">Cell membrane</keyword>
<dbReference type="InterPro" id="IPR041846">
    <property type="entry name" value="ENL_dom"/>
</dbReference>
<evidence type="ECO:0000256" key="5">
    <source>
        <dbReference type="ARBA" id="ARBA00023136"/>
    </source>
</evidence>
<evidence type="ECO:0000256" key="10">
    <source>
        <dbReference type="SAM" id="MobiDB-lite"/>
    </source>
</evidence>
<keyword evidence="5 11" id="KW-0472">Membrane</keyword>
<keyword evidence="3" id="KW-0336">GPI-anchor</keyword>
<feature type="chain" id="PRO_5046616914" description="Phytocyanin domain-containing protein" evidence="12">
    <location>
        <begin position="25"/>
        <end position="205"/>
    </location>
</feature>
<dbReference type="SUPFAM" id="SSF49503">
    <property type="entry name" value="Cupredoxins"/>
    <property type="match status" value="1"/>
</dbReference>
<evidence type="ECO:0000256" key="11">
    <source>
        <dbReference type="SAM" id="Phobius"/>
    </source>
</evidence>
<dbReference type="InterPro" id="IPR008972">
    <property type="entry name" value="Cupredoxin"/>
</dbReference>
<dbReference type="Pfam" id="PF02298">
    <property type="entry name" value="Cu_bind_like"/>
    <property type="match status" value="1"/>
</dbReference>
<evidence type="ECO:0000256" key="7">
    <source>
        <dbReference type="ARBA" id="ARBA00023180"/>
    </source>
</evidence>
<evidence type="ECO:0000256" key="1">
    <source>
        <dbReference type="ARBA" id="ARBA00004609"/>
    </source>
</evidence>